<accession>A0A6G4TY71</accession>
<dbReference type="AlphaFoldDB" id="A0A6G4TY71"/>
<dbReference type="EMBL" id="JAAKZV010000047">
    <property type="protein sequence ID" value="NGN64925.1"/>
    <property type="molecule type" value="Genomic_DNA"/>
</dbReference>
<dbReference type="Gene3D" id="3.10.450.40">
    <property type="match status" value="1"/>
</dbReference>
<dbReference type="RefSeq" id="WP_165236885.1">
    <property type="nucleotide sequence ID" value="NZ_JAAKZV010000047.1"/>
</dbReference>
<evidence type="ECO:0000259" key="3">
    <source>
        <dbReference type="Pfam" id="PF03413"/>
    </source>
</evidence>
<evidence type="ECO:0000313" key="5">
    <source>
        <dbReference type="Proteomes" id="UP000481583"/>
    </source>
</evidence>
<proteinExistence type="predicted"/>
<organism evidence="4 5">
    <name type="scientific">Streptomyces coryli</name>
    <dbReference type="NCBI Taxonomy" id="1128680"/>
    <lineage>
        <taxon>Bacteria</taxon>
        <taxon>Bacillati</taxon>
        <taxon>Actinomycetota</taxon>
        <taxon>Actinomycetes</taxon>
        <taxon>Kitasatosporales</taxon>
        <taxon>Streptomycetaceae</taxon>
        <taxon>Streptomyces</taxon>
    </lineage>
</organism>
<evidence type="ECO:0000313" key="4">
    <source>
        <dbReference type="EMBL" id="NGN64925.1"/>
    </source>
</evidence>
<dbReference type="Proteomes" id="UP000481583">
    <property type="component" value="Unassembled WGS sequence"/>
</dbReference>
<feature type="compositionally biased region" description="Acidic residues" evidence="1">
    <location>
        <begin position="193"/>
        <end position="222"/>
    </location>
</feature>
<protein>
    <submittedName>
        <fullName evidence="4">PepSY domain-containing protein</fullName>
    </submittedName>
</protein>
<dbReference type="Pfam" id="PF03413">
    <property type="entry name" value="PepSY"/>
    <property type="match status" value="2"/>
</dbReference>
<sequence>MNRKMIIAVITAALVGGGATTALAWSDGEDRAARAAQAKAGPAEASGPRLSAEQAVVAALKAQPGTAVSVTSHSDDDDRGWEVEILGSGATAHTVHVDPVTGKILTREAERDDDHRDDRTALRGAQITAAEAARAAAAKGVVTSVDLDDRDDDRVASWDVETADGRDWDVNLTTGAVTADHDDADDSRSYRVDDDDDDDDDRYGDDRDDDDADDDGDDHDDD</sequence>
<keyword evidence="5" id="KW-1185">Reference proteome</keyword>
<evidence type="ECO:0000256" key="1">
    <source>
        <dbReference type="SAM" id="MobiDB-lite"/>
    </source>
</evidence>
<feature type="signal peptide" evidence="2">
    <location>
        <begin position="1"/>
        <end position="24"/>
    </location>
</feature>
<dbReference type="InterPro" id="IPR025711">
    <property type="entry name" value="PepSY"/>
</dbReference>
<gene>
    <name evidence="4" type="ORF">G5C51_13585</name>
</gene>
<feature type="chain" id="PRO_5026223147" evidence="2">
    <location>
        <begin position="25"/>
        <end position="222"/>
    </location>
</feature>
<feature type="region of interest" description="Disordered" evidence="1">
    <location>
        <begin position="172"/>
        <end position="222"/>
    </location>
</feature>
<keyword evidence="2" id="KW-0732">Signal</keyword>
<evidence type="ECO:0000256" key="2">
    <source>
        <dbReference type="SAM" id="SignalP"/>
    </source>
</evidence>
<feature type="domain" description="PepSY" evidence="3">
    <location>
        <begin position="127"/>
        <end position="180"/>
    </location>
</feature>
<name>A0A6G4TY71_9ACTN</name>
<feature type="domain" description="PepSY" evidence="3">
    <location>
        <begin position="49"/>
        <end position="106"/>
    </location>
</feature>
<reference evidence="4 5" key="1">
    <citation type="submission" date="2020-02" db="EMBL/GenBank/DDBJ databases">
        <title>Whole-genome analyses of novel actinobacteria.</title>
        <authorList>
            <person name="Sahin N."/>
        </authorList>
    </citation>
    <scope>NUCLEOTIDE SEQUENCE [LARGE SCALE GENOMIC DNA]</scope>
    <source>
        <strain evidence="4 5">A7024</strain>
    </source>
</reference>
<comment type="caution">
    <text evidence="4">The sequence shown here is derived from an EMBL/GenBank/DDBJ whole genome shotgun (WGS) entry which is preliminary data.</text>
</comment>